<name>A0A1F4PNQ2_UNCK3</name>
<comment type="caution">
    <text evidence="2">The sequence shown here is derived from an EMBL/GenBank/DDBJ whole genome shotgun (WGS) entry which is preliminary data.</text>
</comment>
<evidence type="ECO:0000313" key="3">
    <source>
        <dbReference type="Proteomes" id="UP000179010"/>
    </source>
</evidence>
<dbReference type="EMBL" id="METE01000008">
    <property type="protein sequence ID" value="OGB85230.1"/>
    <property type="molecule type" value="Genomic_DNA"/>
</dbReference>
<sequence length="181" mass="21086">MGLGFGLIRLFQFIFGRQDNCRSDDPDICHKRWEIKISNLPYIMLVIAALIVATASYWQMAYPTSSLYAMQEEKMRSIGTESLNERLYSYYAQHGLTGKIRSMYQPLNYLPKLKDYSISTGDLLTVTLLEQVDADPNIHYILWWRSTTQPEALPYINERLEQNKYTGIFNEGGYFFIKVKP</sequence>
<keyword evidence="1" id="KW-0472">Membrane</keyword>
<evidence type="ECO:0000313" key="2">
    <source>
        <dbReference type="EMBL" id="OGB85230.1"/>
    </source>
</evidence>
<gene>
    <name evidence="2" type="ORF">A2994_00045</name>
</gene>
<accession>A0A1F4PNQ2</accession>
<proteinExistence type="predicted"/>
<keyword evidence="1" id="KW-1133">Transmembrane helix</keyword>
<organism evidence="2 3">
    <name type="scientific">candidate division Kazan bacterium RIFCSPLOWO2_01_FULL_48_13</name>
    <dbReference type="NCBI Taxonomy" id="1798539"/>
    <lineage>
        <taxon>Bacteria</taxon>
        <taxon>Bacteria division Kazan-3B-28</taxon>
    </lineage>
</organism>
<dbReference type="Proteomes" id="UP000179010">
    <property type="component" value="Unassembled WGS sequence"/>
</dbReference>
<evidence type="ECO:0000256" key="1">
    <source>
        <dbReference type="SAM" id="Phobius"/>
    </source>
</evidence>
<feature type="transmembrane region" description="Helical" evidence="1">
    <location>
        <begin position="40"/>
        <end position="58"/>
    </location>
</feature>
<keyword evidence="1" id="KW-0812">Transmembrane</keyword>
<dbReference type="AlphaFoldDB" id="A0A1F4PNQ2"/>
<reference evidence="2 3" key="1">
    <citation type="journal article" date="2016" name="Nat. Commun.">
        <title>Thousands of microbial genomes shed light on interconnected biogeochemical processes in an aquifer system.</title>
        <authorList>
            <person name="Anantharaman K."/>
            <person name="Brown C.T."/>
            <person name="Hug L.A."/>
            <person name="Sharon I."/>
            <person name="Castelle C.J."/>
            <person name="Probst A.J."/>
            <person name="Thomas B.C."/>
            <person name="Singh A."/>
            <person name="Wilkins M.J."/>
            <person name="Karaoz U."/>
            <person name="Brodie E.L."/>
            <person name="Williams K.H."/>
            <person name="Hubbard S.S."/>
            <person name="Banfield J.F."/>
        </authorList>
    </citation>
    <scope>NUCLEOTIDE SEQUENCE [LARGE SCALE GENOMIC DNA]</scope>
</reference>
<protein>
    <submittedName>
        <fullName evidence="2">Uncharacterized protein</fullName>
    </submittedName>
</protein>